<dbReference type="InterPro" id="IPR050091">
    <property type="entry name" value="PKS_NRPS_Biosynth_Enz"/>
</dbReference>
<evidence type="ECO:0000256" key="1">
    <source>
        <dbReference type="ARBA" id="ARBA00022450"/>
    </source>
</evidence>
<dbReference type="Pfam" id="PF00550">
    <property type="entry name" value="PP-binding"/>
    <property type="match status" value="2"/>
</dbReference>
<keyword evidence="4" id="KW-0511">Multifunctional enzyme</keyword>
<dbReference type="SUPFAM" id="SSF52151">
    <property type="entry name" value="FabD/lysophospholipase-like"/>
    <property type="match status" value="2"/>
</dbReference>
<dbReference type="EMBL" id="MU854429">
    <property type="protein sequence ID" value="KAK4038451.1"/>
    <property type="molecule type" value="Genomic_DNA"/>
</dbReference>
<dbReference type="InterPro" id="IPR029058">
    <property type="entry name" value="AB_hydrolase_fold"/>
</dbReference>
<feature type="region of interest" description="Disordered" evidence="6">
    <location>
        <begin position="1875"/>
        <end position="1923"/>
    </location>
</feature>
<keyword evidence="1" id="KW-0596">Phosphopantetheine</keyword>
<dbReference type="Gene3D" id="3.40.47.10">
    <property type="match status" value="1"/>
</dbReference>
<evidence type="ECO:0000256" key="5">
    <source>
        <dbReference type="PROSITE-ProRule" id="PRU01363"/>
    </source>
</evidence>
<dbReference type="FunFam" id="3.40.366.10:FF:000002">
    <property type="entry name" value="Probable polyketide synthase 2"/>
    <property type="match status" value="1"/>
</dbReference>
<dbReference type="Gene3D" id="3.30.70.3290">
    <property type="match status" value="1"/>
</dbReference>
<dbReference type="InterPro" id="IPR016039">
    <property type="entry name" value="Thiolase-like"/>
</dbReference>
<gene>
    <name evidence="10" type="ORF">C8A01DRAFT_37632</name>
</gene>
<dbReference type="InterPro" id="IPR020806">
    <property type="entry name" value="PKS_PP-bd"/>
</dbReference>
<evidence type="ECO:0000256" key="6">
    <source>
        <dbReference type="SAM" id="MobiDB-lite"/>
    </source>
</evidence>
<evidence type="ECO:0000313" key="11">
    <source>
        <dbReference type="Proteomes" id="UP001303115"/>
    </source>
</evidence>
<dbReference type="PROSITE" id="PS00012">
    <property type="entry name" value="PHOSPHOPANTETHEINE"/>
    <property type="match status" value="2"/>
</dbReference>
<organism evidence="10 11">
    <name type="scientific">Parachaetomium inaequale</name>
    <dbReference type="NCBI Taxonomy" id="2588326"/>
    <lineage>
        <taxon>Eukaryota</taxon>
        <taxon>Fungi</taxon>
        <taxon>Dikarya</taxon>
        <taxon>Ascomycota</taxon>
        <taxon>Pezizomycotina</taxon>
        <taxon>Sordariomycetes</taxon>
        <taxon>Sordariomycetidae</taxon>
        <taxon>Sordariales</taxon>
        <taxon>Chaetomiaceae</taxon>
        <taxon>Parachaetomium</taxon>
    </lineage>
</organism>
<dbReference type="Proteomes" id="UP001303115">
    <property type="component" value="Unassembled WGS sequence"/>
</dbReference>
<dbReference type="SMART" id="SM01294">
    <property type="entry name" value="PKS_PP_betabranch"/>
    <property type="match status" value="1"/>
</dbReference>
<dbReference type="Pfam" id="PF00975">
    <property type="entry name" value="Thioesterase"/>
    <property type="match status" value="1"/>
</dbReference>
<dbReference type="GO" id="GO:0031177">
    <property type="term" value="F:phosphopantetheine binding"/>
    <property type="evidence" value="ECO:0007669"/>
    <property type="project" value="InterPro"/>
</dbReference>
<feature type="region of interest" description="Disordered" evidence="6">
    <location>
        <begin position="1635"/>
        <end position="1659"/>
    </location>
</feature>
<dbReference type="InterPro" id="IPR016036">
    <property type="entry name" value="Malonyl_transacylase_ACP-bd"/>
</dbReference>
<dbReference type="SMART" id="SM00825">
    <property type="entry name" value="PKS_KS"/>
    <property type="match status" value="1"/>
</dbReference>
<protein>
    <submittedName>
        <fullName evidence="10">Polyketide synthase</fullName>
    </submittedName>
</protein>
<dbReference type="Gene3D" id="3.40.366.10">
    <property type="entry name" value="Malonyl-Coenzyme A Acyl Carrier Protein, domain 2"/>
    <property type="match status" value="2"/>
</dbReference>
<dbReference type="InterPro" id="IPR001227">
    <property type="entry name" value="Ac_transferase_dom_sf"/>
</dbReference>
<dbReference type="SUPFAM" id="SSF53901">
    <property type="entry name" value="Thiolase-like"/>
    <property type="match status" value="1"/>
</dbReference>
<dbReference type="InterPro" id="IPR006162">
    <property type="entry name" value="Ppantetheine_attach_site"/>
</dbReference>
<dbReference type="SUPFAM" id="SSF53474">
    <property type="entry name" value="alpha/beta-Hydrolases"/>
    <property type="match status" value="1"/>
</dbReference>
<feature type="domain" description="Carrier" evidence="7">
    <location>
        <begin position="1671"/>
        <end position="1748"/>
    </location>
</feature>
<dbReference type="SUPFAM" id="SSF47336">
    <property type="entry name" value="ACP-like"/>
    <property type="match status" value="2"/>
</dbReference>
<accession>A0AAN6SQJ0</accession>
<evidence type="ECO:0000256" key="3">
    <source>
        <dbReference type="ARBA" id="ARBA00022679"/>
    </source>
</evidence>
<feature type="domain" description="Carrier" evidence="7">
    <location>
        <begin position="1797"/>
        <end position="1875"/>
    </location>
</feature>
<evidence type="ECO:0000259" key="9">
    <source>
        <dbReference type="PROSITE" id="PS52019"/>
    </source>
</evidence>
<dbReference type="InterPro" id="IPR009081">
    <property type="entry name" value="PP-bd_ACP"/>
</dbReference>
<dbReference type="Pfam" id="PF02801">
    <property type="entry name" value="Ketoacyl-synt_C"/>
    <property type="match status" value="1"/>
</dbReference>
<dbReference type="CDD" id="cd00833">
    <property type="entry name" value="PKS"/>
    <property type="match status" value="1"/>
</dbReference>
<dbReference type="PROSITE" id="PS52019">
    <property type="entry name" value="PKS_MFAS_DH"/>
    <property type="match status" value="1"/>
</dbReference>
<sequence length="2185" mass="237453">MGDNMAADLDATWAERPAFLLFGDQSLDSHGFLANFCRQASQGELAKAFLRQATHALTALIEKLPAVERTALPDFRSLQQLNERYHNAALKHAGIDAALLTISQIAHYLDHAEKHCGDITRPDLTLLVGLCSGLWAAAAISVAPSLPDLVHVGVQTVLMAFKTGSYVHAIAQRLSPTSDRSDSWTYIFPKMNQDDATAKLEAFCAAAGIPPASRAYVSAVSDNNIAISGPPSTLDALVKNGILPTKPTAIPVHGPYHAPHLHSAVDVGKLLELDKPEVAGALYKTQPRSPIMSCATGTWFPATDTKSLMASIASTILNEPLMFAEVLLGCKARASQFEDPKCLILPLGPTQNAETLQQLLADEKGPNLKVVLRAPPPVSRESTASSVGNHGPSGKCKLAIVGMAGRFPDAASHEELWKLLEQGLDVHREVPPDRFNVKTHFDPTGKKENTSHTPYGCWIKEPGLFDHRFFSMSPREAVNTDPMQRMALTTAYEALEMSGYVPNRTPSTRLDRIGTFYGQTSDDWREINAAQEVDTYFITGGVRAFGPGRINYHFKFSGPSLNIDTACSSSAAAMQVACTALWARDCDTAVVGGLSCMTNPDIFSGLSRGQFLSKNGPCATFDNKADGYCRGDGCASVIVKRLDDALADQDRVLAVILGTATNHSAHAISITHPHAQTQSTLSTAILDEAGVDPHDVDYVEMHGTGTQAGDGTEMESVTNVFAPVNRPRPKDRPLFLGAVKANVGHGEAASGVTALIKVLLMLEKNMIPPHVGIKRGSVMNQCFPTDLEARGVNIVFSPTPFRRSDGKPRRVFVNNFSAAGGNTGLLLEDAPAGVVTKMDPRTHHIVTLTGKARASMLRNAERLLSWMKGHPGTPVSDIAYSTTARKMQHHWRMSVTGTDLEAIQAALAKRLEQEATLAPAKSQAPKVVLVFTGQGSQYPAMGKEFYQHHSVFRKSIDGFVDLAITHGFPSFLPLIDGSETDMSKLSPLVMQLGLTCFQMALARLWASWGIKPAAVVGHSLGEYAALEVAGVLSASDAIYLVGSRAQLLLERCTIGSHGMIAVQGSVDGVLEALGTRAAGLNVACINGHSETVLSGESSLSLEMAAFLTSSSFKCSHLKVPFAFHSPQVDVILDDFEKLAQGVNYNTPKVTVISPVIGEVIRSQPINANYLRRHARDPVNFLGGLVDAQHSHTIDDETVWLEIGPHPILTNVIKTTFGGSTVAVPTMRRGEPCYKTLTGCLSDLHSAGLNIDWNEYHRDFADAVRLLDLPSYSFEETNHWLQYNGDWCLKKFKLSKLAPEVSKLPTTTTVQKIVKEEVEDGVATLEIESDLFQPELRNAVCGHMVNGAPLCPSSLYGDMAMTVCDYAYKLLRPETSKIGCNVAEMEVPKTLIFDDKVKSQILRLTVKANAELGFADLVFHTGKDDKRTEHARCKVYYGSLDDWQTEFDRAAYLIKSRVDLLKEAEQRGAASKIGRGLAYKLFSALVDYAPRYRGMEEVILDSAACEATAKIRFQTTDQDGTFYFSPYHIDSVCHISGFIINGTDAVDSRETVFISHGWGSMRFTEIPDANKEYRSYIRMQPIKGSKMMVGDAYVFDGDRIIGMTGNIKFQAIPRRALNLMLPPRGALAAACAPTKPAPAASSTKAPPATKAAAPKKKKKETVTEANIGKVNEGLRSVVDTVMELLAGEVGCKQDELADNITFADIGVDSLMCLTVAGKIREEMQVNIHSNAFIDHNTIGKFKDYMKRFETADRQESVESQGSVESSDDDSGDSDSDSNVTTPPDESETHSVKSGVPAAESGKGLQDFIHEAIAKEVGVKVEEVRGVAKLGDLGVDSIMGLNICGILRERTGVDIPNDLFLTHQTLAEVERALGVNSAAEKPATRKQRSKEQPKSSSATTAREHPRIGLEEPAPPKPPRPTNIVDEYPHRKATSVLLSGAKDGPRHLFMIPDGGGSATSYTQIAGIGGEWSVWGLFSPFMRTPAEYTCGVYGMATKFIAEMKFRQSHGPYSVAGWSAGGVIAYEIVYQLTQAGEEVENLILIDAPCPVTIEPLPQGLHAWFASIGMLGDGDPSKVPKWLLPHFSASITALSTYNVKRIPDKKCPKVMAIWCEDGVCHLPTDPRPEPYPKGHALFLLDNRTDFGPNRWDEYLDIDKMQFRHMPGNHFTMVQGELAKQLQEFIREALMG</sequence>
<dbReference type="GO" id="GO:0004315">
    <property type="term" value="F:3-oxoacyl-[acyl-carrier-protein] synthase activity"/>
    <property type="evidence" value="ECO:0007669"/>
    <property type="project" value="InterPro"/>
</dbReference>
<dbReference type="Pfam" id="PF00698">
    <property type="entry name" value="Acyl_transf_1"/>
    <property type="match status" value="1"/>
</dbReference>
<feature type="region of interest" description="N-terminal hotdog fold" evidence="5">
    <location>
        <begin position="1310"/>
        <end position="1441"/>
    </location>
</feature>
<keyword evidence="2" id="KW-0597">Phosphoprotein</keyword>
<dbReference type="GO" id="GO:0004312">
    <property type="term" value="F:fatty acid synthase activity"/>
    <property type="evidence" value="ECO:0007669"/>
    <property type="project" value="TreeGrafter"/>
</dbReference>
<dbReference type="Pfam" id="PF00109">
    <property type="entry name" value="ketoacyl-synt"/>
    <property type="match status" value="1"/>
</dbReference>
<dbReference type="InterPro" id="IPR030918">
    <property type="entry name" value="PT_fungal_PKS"/>
</dbReference>
<dbReference type="InterPro" id="IPR036736">
    <property type="entry name" value="ACP-like_sf"/>
</dbReference>
<feature type="active site" description="Proton donor; for dehydratase activity" evidence="5">
    <location>
        <position position="1529"/>
    </location>
</feature>
<feature type="active site" description="Proton acceptor; for dehydratase activity" evidence="5">
    <location>
        <position position="1342"/>
    </location>
</feature>
<dbReference type="InterPro" id="IPR014043">
    <property type="entry name" value="Acyl_transferase_dom"/>
</dbReference>
<evidence type="ECO:0000256" key="2">
    <source>
        <dbReference type="ARBA" id="ARBA00022553"/>
    </source>
</evidence>
<keyword evidence="3" id="KW-0808">Transferase</keyword>
<feature type="domain" description="PKS/mFAS DH" evidence="9">
    <location>
        <begin position="1310"/>
        <end position="1617"/>
    </location>
</feature>
<evidence type="ECO:0000256" key="4">
    <source>
        <dbReference type="ARBA" id="ARBA00023268"/>
    </source>
</evidence>
<dbReference type="GO" id="GO:0044550">
    <property type="term" value="P:secondary metabolite biosynthetic process"/>
    <property type="evidence" value="ECO:0007669"/>
    <property type="project" value="TreeGrafter"/>
</dbReference>
<dbReference type="InterPro" id="IPR001031">
    <property type="entry name" value="Thioesterase"/>
</dbReference>
<dbReference type="InterPro" id="IPR032088">
    <property type="entry name" value="SAT"/>
</dbReference>
<evidence type="ECO:0000259" key="7">
    <source>
        <dbReference type="PROSITE" id="PS50075"/>
    </source>
</evidence>
<dbReference type="InterPro" id="IPR042104">
    <property type="entry name" value="PKS_dehydratase_sf"/>
</dbReference>
<dbReference type="NCBIfam" id="TIGR04532">
    <property type="entry name" value="PT_fungal_PKS"/>
    <property type="match status" value="1"/>
</dbReference>
<dbReference type="SMART" id="SM00827">
    <property type="entry name" value="PKS_AT"/>
    <property type="match status" value="1"/>
</dbReference>
<dbReference type="PROSITE" id="PS50075">
    <property type="entry name" value="CARRIER"/>
    <property type="match status" value="2"/>
</dbReference>
<reference evidence="11" key="1">
    <citation type="journal article" date="2023" name="Mol. Phylogenet. Evol.">
        <title>Genome-scale phylogeny and comparative genomics of the fungal order Sordariales.</title>
        <authorList>
            <person name="Hensen N."/>
            <person name="Bonometti L."/>
            <person name="Westerberg I."/>
            <person name="Brannstrom I.O."/>
            <person name="Guillou S."/>
            <person name="Cros-Aarteil S."/>
            <person name="Calhoun S."/>
            <person name="Haridas S."/>
            <person name="Kuo A."/>
            <person name="Mondo S."/>
            <person name="Pangilinan J."/>
            <person name="Riley R."/>
            <person name="LaButti K."/>
            <person name="Andreopoulos B."/>
            <person name="Lipzen A."/>
            <person name="Chen C."/>
            <person name="Yan M."/>
            <person name="Daum C."/>
            <person name="Ng V."/>
            <person name="Clum A."/>
            <person name="Steindorff A."/>
            <person name="Ohm R.A."/>
            <person name="Martin F."/>
            <person name="Silar P."/>
            <person name="Natvig D.O."/>
            <person name="Lalanne C."/>
            <person name="Gautier V."/>
            <person name="Ament-Velasquez S.L."/>
            <person name="Kruys A."/>
            <person name="Hutchinson M.I."/>
            <person name="Powell A.J."/>
            <person name="Barry K."/>
            <person name="Miller A.N."/>
            <person name="Grigoriev I.V."/>
            <person name="Debuchy R."/>
            <person name="Gladieux P."/>
            <person name="Hiltunen Thoren M."/>
            <person name="Johannesson H."/>
        </authorList>
    </citation>
    <scope>NUCLEOTIDE SEQUENCE [LARGE SCALE GENOMIC DNA]</scope>
    <source>
        <strain evidence="11">CBS 284.82</strain>
    </source>
</reference>
<dbReference type="InterPro" id="IPR049900">
    <property type="entry name" value="PKS_mFAS_DH"/>
</dbReference>
<dbReference type="Gene3D" id="3.40.50.1820">
    <property type="entry name" value="alpha/beta hydrolase"/>
    <property type="match status" value="1"/>
</dbReference>
<feature type="region of interest" description="Disordered" evidence="6">
    <location>
        <begin position="1750"/>
        <end position="1797"/>
    </location>
</feature>
<keyword evidence="11" id="KW-1185">Reference proteome</keyword>
<feature type="domain" description="Ketosynthase family 3 (KS3)" evidence="8">
    <location>
        <begin position="395"/>
        <end position="829"/>
    </location>
</feature>
<dbReference type="PROSITE" id="PS52004">
    <property type="entry name" value="KS3_2"/>
    <property type="match status" value="1"/>
</dbReference>
<dbReference type="InterPro" id="IPR018201">
    <property type="entry name" value="Ketoacyl_synth_AS"/>
</dbReference>
<dbReference type="InterPro" id="IPR049551">
    <property type="entry name" value="PKS_DH_C"/>
</dbReference>
<feature type="region of interest" description="C-terminal hotdog fold" evidence="5">
    <location>
        <begin position="1468"/>
        <end position="1617"/>
    </location>
</feature>
<dbReference type="InterPro" id="IPR016035">
    <property type="entry name" value="Acyl_Trfase/lysoPLipase"/>
</dbReference>
<dbReference type="Gene3D" id="3.10.129.110">
    <property type="entry name" value="Polyketide synthase dehydratase"/>
    <property type="match status" value="1"/>
</dbReference>
<dbReference type="FunFam" id="3.10.129.110:FF:000001">
    <property type="entry name" value="Sterigmatocystin biosynthesis polyketide synthase"/>
    <property type="match status" value="1"/>
</dbReference>
<feature type="compositionally biased region" description="Acidic residues" evidence="6">
    <location>
        <begin position="1764"/>
        <end position="1774"/>
    </location>
</feature>
<name>A0AAN6SQJ0_9PEZI</name>
<dbReference type="InterPro" id="IPR020841">
    <property type="entry name" value="PKS_Beta-ketoAc_synthase_dom"/>
</dbReference>
<dbReference type="Pfam" id="PF16073">
    <property type="entry name" value="SAT"/>
    <property type="match status" value="1"/>
</dbReference>
<dbReference type="PANTHER" id="PTHR43775:SF37">
    <property type="entry name" value="SI:DKEY-61P9.11"/>
    <property type="match status" value="1"/>
</dbReference>
<dbReference type="GO" id="GO:0006633">
    <property type="term" value="P:fatty acid biosynthetic process"/>
    <property type="evidence" value="ECO:0007669"/>
    <property type="project" value="InterPro"/>
</dbReference>
<dbReference type="InterPro" id="IPR014031">
    <property type="entry name" value="Ketoacyl_synth_C"/>
</dbReference>
<dbReference type="PROSITE" id="PS00606">
    <property type="entry name" value="KS3_1"/>
    <property type="match status" value="1"/>
</dbReference>
<evidence type="ECO:0000259" key="8">
    <source>
        <dbReference type="PROSITE" id="PS52004"/>
    </source>
</evidence>
<dbReference type="SUPFAM" id="SSF55048">
    <property type="entry name" value="Probable ACP-binding domain of malonyl-CoA ACP transacylase"/>
    <property type="match status" value="1"/>
</dbReference>
<dbReference type="InterPro" id="IPR014030">
    <property type="entry name" value="Ketoacyl_synth_N"/>
</dbReference>
<feature type="compositionally biased region" description="Low complexity" evidence="6">
    <location>
        <begin position="1635"/>
        <end position="1651"/>
    </location>
</feature>
<dbReference type="SMART" id="SM00823">
    <property type="entry name" value="PKS_PP"/>
    <property type="match status" value="2"/>
</dbReference>
<comment type="caution">
    <text evidence="10">The sequence shown here is derived from an EMBL/GenBank/DDBJ whole genome shotgun (WGS) entry which is preliminary data.</text>
</comment>
<evidence type="ECO:0000313" key="10">
    <source>
        <dbReference type="EMBL" id="KAK4038451.1"/>
    </source>
</evidence>
<dbReference type="PANTHER" id="PTHR43775">
    <property type="entry name" value="FATTY ACID SYNTHASE"/>
    <property type="match status" value="1"/>
</dbReference>
<proteinExistence type="predicted"/>
<dbReference type="Gene3D" id="1.10.1200.10">
    <property type="entry name" value="ACP-like"/>
    <property type="match status" value="2"/>
</dbReference>
<dbReference type="Pfam" id="PF14765">
    <property type="entry name" value="PS-DH"/>
    <property type="match status" value="1"/>
</dbReference>